<keyword evidence="2" id="KW-0808">Transferase</keyword>
<dbReference type="GO" id="GO:0016746">
    <property type="term" value="F:acyltransferase activity"/>
    <property type="evidence" value="ECO:0007669"/>
    <property type="project" value="UniProtKB-KW"/>
</dbReference>
<dbReference type="PANTHER" id="PTHR43617:SF38">
    <property type="entry name" value="N-ACETYLTRANSFERASE DOMAIN-CONTAINING PROTEIN"/>
    <property type="match status" value="1"/>
</dbReference>
<dbReference type="InterPro" id="IPR016181">
    <property type="entry name" value="Acyl_CoA_acyltransferase"/>
</dbReference>
<dbReference type="Pfam" id="PF13508">
    <property type="entry name" value="Acetyltransf_7"/>
    <property type="match status" value="1"/>
</dbReference>
<protein>
    <submittedName>
        <fullName evidence="2">GNAT family N-acetyltransferase</fullName>
        <ecNumber evidence="2">2.3.1.-</ecNumber>
    </submittedName>
</protein>
<sequence>MRRMYTIDVIPYSSQYAEQTVEMWRNSKEKAIGQKEIHSFDNHIDYLNQILYPQFRVELAVLNQQVVGMIAYNDHEISQLYIHVDYQGQGIGVTLLERAKIQSAGKLTLYTFDVNKNAQKFYEKHGFRIIGRSHDNEEGLLDILYEWVR</sequence>
<organism evidence="2 3">
    <name type="scientific">Ureibacillus aquaedulcis</name>
    <dbReference type="NCBI Taxonomy" id="3058421"/>
    <lineage>
        <taxon>Bacteria</taxon>
        <taxon>Bacillati</taxon>
        <taxon>Bacillota</taxon>
        <taxon>Bacilli</taxon>
        <taxon>Bacillales</taxon>
        <taxon>Caryophanaceae</taxon>
        <taxon>Ureibacillus</taxon>
    </lineage>
</organism>
<accession>A0ABT8GV34</accession>
<dbReference type="Proteomes" id="UP001172743">
    <property type="component" value="Unassembled WGS sequence"/>
</dbReference>
<evidence type="ECO:0000313" key="2">
    <source>
        <dbReference type="EMBL" id="MDN4495265.1"/>
    </source>
</evidence>
<dbReference type="CDD" id="cd04301">
    <property type="entry name" value="NAT_SF"/>
    <property type="match status" value="1"/>
</dbReference>
<keyword evidence="2" id="KW-0012">Acyltransferase</keyword>
<name>A0ABT8GV34_9BACL</name>
<dbReference type="Gene3D" id="3.40.630.30">
    <property type="match status" value="1"/>
</dbReference>
<evidence type="ECO:0000313" key="3">
    <source>
        <dbReference type="Proteomes" id="UP001172743"/>
    </source>
</evidence>
<dbReference type="SUPFAM" id="SSF55729">
    <property type="entry name" value="Acyl-CoA N-acyltransferases (Nat)"/>
    <property type="match status" value="1"/>
</dbReference>
<keyword evidence="3" id="KW-1185">Reference proteome</keyword>
<dbReference type="InterPro" id="IPR050276">
    <property type="entry name" value="MshD_Acetyltransferase"/>
</dbReference>
<reference evidence="2" key="1">
    <citation type="submission" date="2023-07" db="EMBL/GenBank/DDBJ databases">
        <title>Ureibacillus sp. isolated from freshwater well.</title>
        <authorList>
            <person name="Kirdat K."/>
            <person name="Bhatt A."/>
            <person name="Teware R."/>
            <person name="Bhavsar Y."/>
            <person name="Yadav A."/>
        </authorList>
    </citation>
    <scope>NUCLEOTIDE SEQUENCE</scope>
    <source>
        <strain evidence="2">BA0131</strain>
    </source>
</reference>
<dbReference type="InterPro" id="IPR000182">
    <property type="entry name" value="GNAT_dom"/>
</dbReference>
<dbReference type="EC" id="2.3.1.-" evidence="2"/>
<gene>
    <name evidence="2" type="ORF">QYB95_17080</name>
</gene>
<proteinExistence type="predicted"/>
<evidence type="ECO:0000259" key="1">
    <source>
        <dbReference type="PROSITE" id="PS51186"/>
    </source>
</evidence>
<dbReference type="RefSeq" id="WP_301139584.1">
    <property type="nucleotide sequence ID" value="NZ_JAUHTQ010000018.1"/>
</dbReference>
<dbReference type="PANTHER" id="PTHR43617">
    <property type="entry name" value="L-AMINO ACID N-ACETYLTRANSFERASE"/>
    <property type="match status" value="1"/>
</dbReference>
<feature type="domain" description="N-acetyltransferase" evidence="1">
    <location>
        <begin position="7"/>
        <end position="149"/>
    </location>
</feature>
<comment type="caution">
    <text evidence="2">The sequence shown here is derived from an EMBL/GenBank/DDBJ whole genome shotgun (WGS) entry which is preliminary data.</text>
</comment>
<dbReference type="PROSITE" id="PS51186">
    <property type="entry name" value="GNAT"/>
    <property type="match status" value="1"/>
</dbReference>
<dbReference type="EMBL" id="JAUHTQ010000018">
    <property type="protein sequence ID" value="MDN4495265.1"/>
    <property type="molecule type" value="Genomic_DNA"/>
</dbReference>